<comment type="caution">
    <text evidence="2">The sequence shown here is derived from an EMBL/GenBank/DDBJ whole genome shotgun (WGS) entry which is preliminary data.</text>
</comment>
<gene>
    <name evidence="2" type="ORF">EMCG_06726</name>
</gene>
<dbReference type="Proteomes" id="UP000034164">
    <property type="component" value="Unassembled WGS sequence"/>
</dbReference>
<evidence type="ECO:0000256" key="1">
    <source>
        <dbReference type="SAM" id="MobiDB-lite"/>
    </source>
</evidence>
<protein>
    <submittedName>
        <fullName evidence="2">Uncharacterized protein</fullName>
    </submittedName>
</protein>
<feature type="region of interest" description="Disordered" evidence="1">
    <location>
        <begin position="127"/>
        <end position="157"/>
    </location>
</feature>
<feature type="region of interest" description="Disordered" evidence="1">
    <location>
        <begin position="198"/>
        <end position="219"/>
    </location>
</feature>
<dbReference type="VEuPathDB" id="FungiDB:EMCG_06726"/>
<proteinExistence type="predicted"/>
<dbReference type="AlphaFoldDB" id="A0A0G2JBL0"/>
<evidence type="ECO:0000313" key="3">
    <source>
        <dbReference type="Proteomes" id="UP000034164"/>
    </source>
</evidence>
<sequence>MASQQMPKYLNARALAEEHLPNLKFKTGNCTTTVALHNIYFTGKIQSWKSFKNEVISFISQVELKETVLSYQTIPREKDINFIEYFCCGDESSVSARFISQVLHAVLAISEKAGFTSVFGDYRAAADARTKKKTPQGGDNGSKGKDRAGGNNGNSERQKRFIPDYVLMSDEGRELRLVGEAKTPWKHPLEQWCRSFEKQEAEEEKEEEEEEDQKGGDNSFRHALGQIAQYMQGFKLKYAFLTTYHQTIFLKQEGTKDDAVLFYSQVIHHSDTEPSLRECILYMQSLVEQSKDSKKDSTPWNFENEVGSDGSEIPWIVKRNKDKDLEENVDDFKYRVKKALEKVSDFQKKLKPQSHLESISAGLKKMTISHPGDHGDEEQEAARTLKVGSRGVTFANP</sequence>
<accession>A0A0G2JBL0</accession>
<dbReference type="OrthoDB" id="4186197at2759"/>
<dbReference type="EMBL" id="LCZI01000217">
    <property type="protein sequence ID" value="KKZ67666.1"/>
    <property type="molecule type" value="Genomic_DNA"/>
</dbReference>
<evidence type="ECO:0000313" key="2">
    <source>
        <dbReference type="EMBL" id="KKZ67666.1"/>
    </source>
</evidence>
<feature type="compositionally biased region" description="Acidic residues" evidence="1">
    <location>
        <begin position="200"/>
        <end position="212"/>
    </location>
</feature>
<organism evidence="2 3">
    <name type="scientific">[Emmonsia] crescens</name>
    <dbReference type="NCBI Taxonomy" id="73230"/>
    <lineage>
        <taxon>Eukaryota</taxon>
        <taxon>Fungi</taxon>
        <taxon>Dikarya</taxon>
        <taxon>Ascomycota</taxon>
        <taxon>Pezizomycotina</taxon>
        <taxon>Eurotiomycetes</taxon>
        <taxon>Eurotiomycetidae</taxon>
        <taxon>Onygenales</taxon>
        <taxon>Ajellomycetaceae</taxon>
        <taxon>Emergomyces</taxon>
    </lineage>
</organism>
<name>A0A0G2JBL0_9EURO</name>
<feature type="region of interest" description="Disordered" evidence="1">
    <location>
        <begin position="366"/>
        <end position="397"/>
    </location>
</feature>
<reference evidence="3" key="1">
    <citation type="journal article" date="2015" name="PLoS Genet.">
        <title>The dynamic genome and transcriptome of the human fungal pathogen Blastomyces and close relative Emmonsia.</title>
        <authorList>
            <person name="Munoz J.F."/>
            <person name="Gauthier G.M."/>
            <person name="Desjardins C.A."/>
            <person name="Gallo J.E."/>
            <person name="Holder J."/>
            <person name="Sullivan T.D."/>
            <person name="Marty A.J."/>
            <person name="Carmen J.C."/>
            <person name="Chen Z."/>
            <person name="Ding L."/>
            <person name="Gujja S."/>
            <person name="Magrini V."/>
            <person name="Misas E."/>
            <person name="Mitreva M."/>
            <person name="Priest M."/>
            <person name="Saif S."/>
            <person name="Whiston E.A."/>
            <person name="Young S."/>
            <person name="Zeng Q."/>
            <person name="Goldman W.E."/>
            <person name="Mardis E.R."/>
            <person name="Taylor J.W."/>
            <person name="McEwen J.G."/>
            <person name="Clay O.K."/>
            <person name="Klein B.S."/>
            <person name="Cuomo C.A."/>
        </authorList>
    </citation>
    <scope>NUCLEOTIDE SEQUENCE [LARGE SCALE GENOMIC DNA]</scope>
    <source>
        <strain evidence="3">UAMH 3008</strain>
    </source>
</reference>